<feature type="non-terminal residue" evidence="2">
    <location>
        <position position="257"/>
    </location>
</feature>
<sequence>MEMSPGGDMMQCIVVEQFEIIHTRRRGPVRDLIMQRDKIRAIGELDYSRAHIHLRQPSKSVYKIESMYTHQYPSFAYLALQSIGHKELIKNLVSFTQELTKAPCVLYYSILPEAAVAAAAAADSEELKTAVGNSALHQFETVTDLPQADCLKGSGSIVVGLGFDPAKRRPYTSTNNSSTNPNPRCCPQTSTQASRTPKEPDVSKNPKEKQARKNKRDELTAFQYSPQQDRRRNPGTEAKSPPLSHLLLSSYSYYPFM</sequence>
<dbReference type="AlphaFoldDB" id="A0A427ANT2"/>
<accession>A0A427ANT2</accession>
<evidence type="ECO:0000313" key="3">
    <source>
        <dbReference type="Proteomes" id="UP000287651"/>
    </source>
</evidence>
<evidence type="ECO:0000313" key="2">
    <source>
        <dbReference type="EMBL" id="RRT77882.1"/>
    </source>
</evidence>
<feature type="region of interest" description="Disordered" evidence="1">
    <location>
        <begin position="169"/>
        <end position="244"/>
    </location>
</feature>
<organism evidence="2 3">
    <name type="scientific">Ensete ventricosum</name>
    <name type="common">Abyssinian banana</name>
    <name type="synonym">Musa ensete</name>
    <dbReference type="NCBI Taxonomy" id="4639"/>
    <lineage>
        <taxon>Eukaryota</taxon>
        <taxon>Viridiplantae</taxon>
        <taxon>Streptophyta</taxon>
        <taxon>Embryophyta</taxon>
        <taxon>Tracheophyta</taxon>
        <taxon>Spermatophyta</taxon>
        <taxon>Magnoliopsida</taxon>
        <taxon>Liliopsida</taxon>
        <taxon>Zingiberales</taxon>
        <taxon>Musaceae</taxon>
        <taxon>Ensete</taxon>
    </lineage>
</organism>
<protein>
    <submittedName>
        <fullName evidence="2">Uncharacterized protein</fullName>
    </submittedName>
</protein>
<reference evidence="2 3" key="1">
    <citation type="journal article" date="2014" name="Agronomy (Basel)">
        <title>A Draft Genome Sequence for Ensete ventricosum, the Drought-Tolerant Tree Against Hunger.</title>
        <authorList>
            <person name="Harrison J."/>
            <person name="Moore K.A."/>
            <person name="Paszkiewicz K."/>
            <person name="Jones T."/>
            <person name="Grant M."/>
            <person name="Ambacheew D."/>
            <person name="Muzemil S."/>
            <person name="Studholme D.J."/>
        </authorList>
    </citation>
    <scope>NUCLEOTIDE SEQUENCE [LARGE SCALE GENOMIC DNA]</scope>
</reference>
<comment type="caution">
    <text evidence="2">The sequence shown here is derived from an EMBL/GenBank/DDBJ whole genome shotgun (WGS) entry which is preliminary data.</text>
</comment>
<proteinExistence type="predicted"/>
<evidence type="ECO:0000256" key="1">
    <source>
        <dbReference type="SAM" id="MobiDB-lite"/>
    </source>
</evidence>
<name>A0A427ANT2_ENSVE</name>
<feature type="compositionally biased region" description="Low complexity" evidence="1">
    <location>
        <begin position="171"/>
        <end position="183"/>
    </location>
</feature>
<feature type="compositionally biased region" description="Basic and acidic residues" evidence="1">
    <location>
        <begin position="196"/>
        <end position="219"/>
    </location>
</feature>
<dbReference type="Proteomes" id="UP000287651">
    <property type="component" value="Unassembled WGS sequence"/>
</dbReference>
<gene>
    <name evidence="2" type="ORF">B296_00021149</name>
</gene>
<dbReference type="EMBL" id="AMZH03001815">
    <property type="protein sequence ID" value="RRT77882.1"/>
    <property type="molecule type" value="Genomic_DNA"/>
</dbReference>